<sequence>MSDYLSSEQNVAVAAVRRACKLTTSVFNNLVKGETLVKGDKSPVTVADFSAQAVINTILLRAFPHDPIIGEEDASDLRTNELLRTRVVDLANEALSEKPNVEAGEEPSWGIGQKWGADDLLAAIDKGNYEGGRSGRMWTLDPIDGTKGFLRGGQYAVCLALLVDARVELGVIGCPNLPLDPSSPDGARGALFVAVRGHGTHQLPLFPTLSADHTHIPLRMPTLALSQLRFLESVEKAHAALDTNARIAEVLGVTEAPARMDSQAKYAALARGDGNGGVYLRLPTGVGYREKIWDHAPGSLLIEEAGGIVSDSRGQSLDFGLGRTLGENFGVVAAGKAVHAQILEAIKGLGGAPGI</sequence>
<dbReference type="EMBL" id="MU277233">
    <property type="protein sequence ID" value="KAI0058614.1"/>
    <property type="molecule type" value="Genomic_DNA"/>
</dbReference>
<proteinExistence type="predicted"/>
<reference evidence="1" key="1">
    <citation type="submission" date="2021-03" db="EMBL/GenBank/DDBJ databases">
        <authorList>
            <consortium name="DOE Joint Genome Institute"/>
            <person name="Ahrendt S."/>
            <person name="Looney B.P."/>
            <person name="Miyauchi S."/>
            <person name="Morin E."/>
            <person name="Drula E."/>
            <person name="Courty P.E."/>
            <person name="Chicoki N."/>
            <person name="Fauchery L."/>
            <person name="Kohler A."/>
            <person name="Kuo A."/>
            <person name="Labutti K."/>
            <person name="Pangilinan J."/>
            <person name="Lipzen A."/>
            <person name="Riley R."/>
            <person name="Andreopoulos W."/>
            <person name="He G."/>
            <person name="Johnson J."/>
            <person name="Barry K.W."/>
            <person name="Grigoriev I.V."/>
            <person name="Nagy L."/>
            <person name="Hibbett D."/>
            <person name="Henrissat B."/>
            <person name="Matheny P.B."/>
            <person name="Labbe J."/>
            <person name="Martin F."/>
        </authorList>
    </citation>
    <scope>NUCLEOTIDE SEQUENCE</scope>
    <source>
        <strain evidence="1">HHB10654</strain>
    </source>
</reference>
<name>A0ACB8SPW2_9AGAM</name>
<organism evidence="1 2">
    <name type="scientific">Artomyces pyxidatus</name>
    <dbReference type="NCBI Taxonomy" id="48021"/>
    <lineage>
        <taxon>Eukaryota</taxon>
        <taxon>Fungi</taxon>
        <taxon>Dikarya</taxon>
        <taxon>Basidiomycota</taxon>
        <taxon>Agaricomycotina</taxon>
        <taxon>Agaricomycetes</taxon>
        <taxon>Russulales</taxon>
        <taxon>Auriscalpiaceae</taxon>
        <taxon>Artomyces</taxon>
    </lineage>
</organism>
<comment type="caution">
    <text evidence="1">The sequence shown here is derived from an EMBL/GenBank/DDBJ whole genome shotgun (WGS) entry which is preliminary data.</text>
</comment>
<evidence type="ECO:0000313" key="1">
    <source>
        <dbReference type="EMBL" id="KAI0058614.1"/>
    </source>
</evidence>
<gene>
    <name evidence="1" type="ORF">BV25DRAFT_1890977</name>
</gene>
<protein>
    <submittedName>
        <fullName evidence="1">3(2),5-bisphosphate nucleotidase HAL2</fullName>
    </submittedName>
</protein>
<evidence type="ECO:0000313" key="2">
    <source>
        <dbReference type="Proteomes" id="UP000814140"/>
    </source>
</evidence>
<reference evidence="1" key="2">
    <citation type="journal article" date="2022" name="New Phytol.">
        <title>Evolutionary transition to the ectomycorrhizal habit in the genomes of a hyperdiverse lineage of mushroom-forming fungi.</title>
        <authorList>
            <person name="Looney B."/>
            <person name="Miyauchi S."/>
            <person name="Morin E."/>
            <person name="Drula E."/>
            <person name="Courty P.E."/>
            <person name="Kohler A."/>
            <person name="Kuo A."/>
            <person name="LaButti K."/>
            <person name="Pangilinan J."/>
            <person name="Lipzen A."/>
            <person name="Riley R."/>
            <person name="Andreopoulos W."/>
            <person name="He G."/>
            <person name="Johnson J."/>
            <person name="Nolan M."/>
            <person name="Tritt A."/>
            <person name="Barry K.W."/>
            <person name="Grigoriev I.V."/>
            <person name="Nagy L.G."/>
            <person name="Hibbett D."/>
            <person name="Henrissat B."/>
            <person name="Matheny P.B."/>
            <person name="Labbe J."/>
            <person name="Martin F.M."/>
        </authorList>
    </citation>
    <scope>NUCLEOTIDE SEQUENCE</scope>
    <source>
        <strain evidence="1">HHB10654</strain>
    </source>
</reference>
<accession>A0ACB8SPW2</accession>
<dbReference type="Proteomes" id="UP000814140">
    <property type="component" value="Unassembled WGS sequence"/>
</dbReference>
<keyword evidence="2" id="KW-1185">Reference proteome</keyword>